<proteinExistence type="predicted"/>
<dbReference type="Pfam" id="PF07238">
    <property type="entry name" value="PilZ"/>
    <property type="match status" value="1"/>
</dbReference>
<dbReference type="EMBL" id="JAMGBA010000002">
    <property type="protein sequence ID" value="MCL6699270.1"/>
    <property type="molecule type" value="Genomic_DNA"/>
</dbReference>
<feature type="domain" description="PilZ" evidence="1">
    <location>
        <begin position="6"/>
        <end position="84"/>
    </location>
</feature>
<sequence length="99" mass="11494">MQSHGRKAERIPLQADIDFRRTGEHRWKVNVVDISPQGCRVELPVRVKVDDLIWVTFPGLEAIQGKVCWVDEWVAGIEFKNPLHAAVFDMVEQRMRRGE</sequence>
<reference evidence="2 3" key="1">
    <citation type="submission" date="2022-05" db="EMBL/GenBank/DDBJ databases">
        <authorList>
            <person name="Jo J.-H."/>
            <person name="Im W.-T."/>
        </authorList>
    </citation>
    <scope>NUCLEOTIDE SEQUENCE [LARGE SCALE GENOMIC DNA]</scope>
    <source>
        <strain evidence="2 3">NSE70-1</strain>
    </source>
</reference>
<dbReference type="InterPro" id="IPR009875">
    <property type="entry name" value="PilZ_domain"/>
</dbReference>
<dbReference type="Gene3D" id="2.40.10.220">
    <property type="entry name" value="predicted glycosyltransferase like domains"/>
    <property type="match status" value="1"/>
</dbReference>
<keyword evidence="3" id="KW-1185">Reference proteome</keyword>
<evidence type="ECO:0000313" key="3">
    <source>
        <dbReference type="Proteomes" id="UP001203410"/>
    </source>
</evidence>
<dbReference type="SUPFAM" id="SSF141371">
    <property type="entry name" value="PilZ domain-like"/>
    <property type="match status" value="1"/>
</dbReference>
<evidence type="ECO:0000259" key="1">
    <source>
        <dbReference type="Pfam" id="PF07238"/>
    </source>
</evidence>
<comment type="caution">
    <text evidence="2">The sequence shown here is derived from an EMBL/GenBank/DDBJ whole genome shotgun (WGS) entry which is preliminary data.</text>
</comment>
<organism evidence="2 3">
    <name type="scientific">Sphingomonas caseinilyticus</name>
    <dbReference type="NCBI Taxonomy" id="2908205"/>
    <lineage>
        <taxon>Bacteria</taxon>
        <taxon>Pseudomonadati</taxon>
        <taxon>Pseudomonadota</taxon>
        <taxon>Alphaproteobacteria</taxon>
        <taxon>Sphingomonadales</taxon>
        <taxon>Sphingomonadaceae</taxon>
        <taxon>Sphingomonas</taxon>
    </lineage>
</organism>
<dbReference type="RefSeq" id="WP_249904690.1">
    <property type="nucleotide sequence ID" value="NZ_JAMGBA010000002.1"/>
</dbReference>
<evidence type="ECO:0000313" key="2">
    <source>
        <dbReference type="EMBL" id="MCL6699270.1"/>
    </source>
</evidence>
<gene>
    <name evidence="2" type="ORF">LZ496_10820</name>
</gene>
<protein>
    <submittedName>
        <fullName evidence="2">PilZ domain-containing protein</fullName>
    </submittedName>
</protein>
<accession>A0ABT0RX32</accession>
<dbReference type="Proteomes" id="UP001203410">
    <property type="component" value="Unassembled WGS sequence"/>
</dbReference>
<name>A0ABT0RX32_9SPHN</name>